<dbReference type="GO" id="GO:0033179">
    <property type="term" value="C:proton-transporting V-type ATPase, V0 domain"/>
    <property type="evidence" value="ECO:0007669"/>
    <property type="project" value="InterPro"/>
</dbReference>
<keyword evidence="5 8" id="KW-1133">Transmembrane helix</keyword>
<dbReference type="Pfam" id="PF01496">
    <property type="entry name" value="V_ATPase_I"/>
    <property type="match status" value="2"/>
</dbReference>
<comment type="caution">
    <text evidence="9">The sequence shown here is derived from an EMBL/GenBank/DDBJ whole genome shotgun (WGS) entry which is preliminary data.</text>
</comment>
<evidence type="ECO:0000256" key="5">
    <source>
        <dbReference type="ARBA" id="ARBA00022989"/>
    </source>
</evidence>
<evidence type="ECO:0000313" key="10">
    <source>
        <dbReference type="Proteomes" id="UP000886817"/>
    </source>
</evidence>
<dbReference type="Gene3D" id="1.20.1460.20">
    <property type="match status" value="1"/>
</dbReference>
<evidence type="ECO:0000256" key="7">
    <source>
        <dbReference type="ARBA" id="ARBA00023136"/>
    </source>
</evidence>
<feature type="transmembrane region" description="Helical" evidence="8">
    <location>
        <begin position="526"/>
        <end position="547"/>
    </location>
</feature>
<dbReference type="GO" id="GO:0046961">
    <property type="term" value="F:proton-transporting ATPase activity, rotational mechanism"/>
    <property type="evidence" value="ECO:0007669"/>
    <property type="project" value="InterPro"/>
</dbReference>
<evidence type="ECO:0000256" key="1">
    <source>
        <dbReference type="ARBA" id="ARBA00004141"/>
    </source>
</evidence>
<organism evidence="9 10">
    <name type="scientific">Candidatus Blautia gallistercoris</name>
    <dbReference type="NCBI Taxonomy" id="2838490"/>
    <lineage>
        <taxon>Bacteria</taxon>
        <taxon>Bacillati</taxon>
        <taxon>Bacillota</taxon>
        <taxon>Clostridia</taxon>
        <taxon>Lachnospirales</taxon>
        <taxon>Lachnospiraceae</taxon>
        <taxon>Blautia</taxon>
    </lineage>
</organism>
<evidence type="ECO:0000256" key="2">
    <source>
        <dbReference type="ARBA" id="ARBA00009904"/>
    </source>
</evidence>
<keyword evidence="3" id="KW-0813">Transport</keyword>
<dbReference type="Proteomes" id="UP000886817">
    <property type="component" value="Unassembled WGS sequence"/>
</dbReference>
<feature type="transmembrane region" description="Helical" evidence="8">
    <location>
        <begin position="458"/>
        <end position="482"/>
    </location>
</feature>
<dbReference type="PANTHER" id="PTHR11629">
    <property type="entry name" value="VACUOLAR PROTON ATPASES"/>
    <property type="match status" value="1"/>
</dbReference>
<keyword evidence="6" id="KW-0406">Ion transport</keyword>
<reference evidence="9" key="1">
    <citation type="journal article" date="2021" name="PeerJ">
        <title>Extensive microbial diversity within the chicken gut microbiome revealed by metagenomics and culture.</title>
        <authorList>
            <person name="Gilroy R."/>
            <person name="Ravi A."/>
            <person name="Getino M."/>
            <person name="Pursley I."/>
            <person name="Horton D.L."/>
            <person name="Alikhan N.F."/>
            <person name="Baker D."/>
            <person name="Gharbi K."/>
            <person name="Hall N."/>
            <person name="Watson M."/>
            <person name="Adriaenssens E.M."/>
            <person name="Foster-Nyarko E."/>
            <person name="Jarju S."/>
            <person name="Secka A."/>
            <person name="Antonio M."/>
            <person name="Oren A."/>
            <person name="Chaudhuri R.R."/>
            <person name="La Ragione R."/>
            <person name="Hildebrand F."/>
            <person name="Pallen M.J."/>
        </authorList>
    </citation>
    <scope>NUCLEOTIDE SEQUENCE</scope>
    <source>
        <strain evidence="9">ChiSjej1B19-8411</strain>
    </source>
</reference>
<evidence type="ECO:0000256" key="4">
    <source>
        <dbReference type="ARBA" id="ARBA00022692"/>
    </source>
</evidence>
<evidence type="ECO:0000313" key="9">
    <source>
        <dbReference type="EMBL" id="HIX60447.1"/>
    </source>
</evidence>
<feature type="transmembrane region" description="Helical" evidence="8">
    <location>
        <begin position="363"/>
        <end position="386"/>
    </location>
</feature>
<comment type="similarity">
    <text evidence="2">Belongs to the V-ATPase 116 kDa subunit family.</text>
</comment>
<keyword evidence="4 8" id="KW-0812">Transmembrane</keyword>
<dbReference type="GO" id="GO:0007035">
    <property type="term" value="P:vacuolar acidification"/>
    <property type="evidence" value="ECO:0007669"/>
    <property type="project" value="TreeGrafter"/>
</dbReference>
<dbReference type="PANTHER" id="PTHR11629:SF63">
    <property type="entry name" value="V-TYPE PROTON ATPASE SUBUNIT A"/>
    <property type="match status" value="1"/>
</dbReference>
<dbReference type="InterPro" id="IPR002490">
    <property type="entry name" value="V-ATPase_116kDa_su"/>
</dbReference>
<gene>
    <name evidence="9" type="ORF">IAA45_12130</name>
</gene>
<dbReference type="Gene3D" id="3.30.70.2750">
    <property type="match status" value="1"/>
</dbReference>
<dbReference type="Gene3D" id="3.30.70.2170">
    <property type="match status" value="1"/>
</dbReference>
<keyword evidence="7 8" id="KW-0472">Membrane</keyword>
<evidence type="ECO:0000256" key="8">
    <source>
        <dbReference type="SAM" id="Phobius"/>
    </source>
</evidence>
<dbReference type="GO" id="GO:0016471">
    <property type="term" value="C:vacuolar proton-transporting V-type ATPase complex"/>
    <property type="evidence" value="ECO:0007669"/>
    <property type="project" value="TreeGrafter"/>
</dbReference>
<reference evidence="9" key="2">
    <citation type="submission" date="2021-04" db="EMBL/GenBank/DDBJ databases">
        <authorList>
            <person name="Gilroy R."/>
        </authorList>
    </citation>
    <scope>NUCLEOTIDE SEQUENCE</scope>
    <source>
        <strain evidence="9">ChiSjej1B19-8411</strain>
    </source>
</reference>
<feature type="transmembrane region" description="Helical" evidence="8">
    <location>
        <begin position="605"/>
        <end position="629"/>
    </location>
</feature>
<dbReference type="AlphaFoldDB" id="A0A9D1WKG5"/>
<comment type="subcellular location">
    <subcellularLocation>
        <location evidence="1">Membrane</location>
        <topology evidence="1">Multi-pass membrane protein</topology>
    </subcellularLocation>
</comment>
<dbReference type="EMBL" id="DXEX01000256">
    <property type="protein sequence ID" value="HIX60447.1"/>
    <property type="molecule type" value="Genomic_DNA"/>
</dbReference>
<evidence type="ECO:0000256" key="6">
    <source>
        <dbReference type="ARBA" id="ARBA00023065"/>
    </source>
</evidence>
<evidence type="ECO:0000256" key="3">
    <source>
        <dbReference type="ARBA" id="ARBA00022448"/>
    </source>
</evidence>
<name>A0A9D1WKG5_9FIRM</name>
<accession>A0A9D1WKG5</accession>
<dbReference type="GO" id="GO:0051117">
    <property type="term" value="F:ATPase binding"/>
    <property type="evidence" value="ECO:0007669"/>
    <property type="project" value="TreeGrafter"/>
</dbReference>
<feature type="transmembrane region" description="Helical" evidence="8">
    <location>
        <begin position="494"/>
        <end position="514"/>
    </location>
</feature>
<feature type="transmembrane region" description="Helical" evidence="8">
    <location>
        <begin position="581"/>
        <end position="599"/>
    </location>
</feature>
<sequence>MAVLQMQRFSICAMKKDRKAILEELQVLGVLEINDTEPEDDVLKRMDTLEARQSFEKYAALADQALEVLQEYAPEKTSMFAALEGKDLVSKANFEKAAENKGEILGIATRLMQKKKQIAEKEAAVVKLDNQLEALTPWLPLDVPVNCKGTRTTAVLIGSIGRGMTLEELYTKIAEVAPDLDAVDIHVISSDEDQTCLAAVCMRRDVAALEEALRTMGFSRPSRATSKVPARKKELLLEQKETVLKEIETLKAEIAGGAENRRDLKLISDYFRARAQKYQVLGEIRQSRQTFFISGYIPTKQAAALEKRLSDQFDLMVDIEEIPEEEEAPVLLENGKFAGSVEGVLASFGLPAKGEIDPCKIMAAFYVFLFGLMLSDAAYGLLVFVACAAALKKFPRMSENMAKSLRLFMYCGISTLFWGIMFGGYFGDVINVVSRTFFGVEVNVPPLWFAPLNDPMKLLIYSMLFGLIHLFTGLGIKGYMCLRDKKYMDFVCDVVLWFCLLVGLIIMLLPSTLFQSISQMHIVFPAAVNTLGKALAIIGAVGILLMSGRGNKNPAIRLALGAYDLYNITGWLSDVLSYSRLLALGLATGVIASVVNQMGSMAGGGILGAILFVAVFLIGHIFNLAINLLGAYVHTCRLQYVEFFGKFFEGGGRPFDPFKANTKYVDIKEEL</sequence>
<feature type="transmembrane region" description="Helical" evidence="8">
    <location>
        <begin position="407"/>
        <end position="427"/>
    </location>
</feature>
<protein>
    <submittedName>
        <fullName evidence="9">V-type ATP synthase subunit I</fullName>
    </submittedName>
</protein>
<proteinExistence type="inferred from homology"/>